<dbReference type="EMBL" id="JAMPKM010000001">
    <property type="protein sequence ID" value="MEP0815494.1"/>
    <property type="molecule type" value="Genomic_DNA"/>
</dbReference>
<dbReference type="RefSeq" id="WP_190431048.1">
    <property type="nucleotide sequence ID" value="NZ_JAMPKM010000001.1"/>
</dbReference>
<comment type="caution">
    <text evidence="1">The sequence shown here is derived from an EMBL/GenBank/DDBJ whole genome shotgun (WGS) entry which is preliminary data.</text>
</comment>
<keyword evidence="2" id="KW-1185">Reference proteome</keyword>
<evidence type="ECO:0000313" key="2">
    <source>
        <dbReference type="Proteomes" id="UP001464891"/>
    </source>
</evidence>
<reference evidence="1 2" key="1">
    <citation type="submission" date="2022-04" db="EMBL/GenBank/DDBJ databases">
        <title>Positive selection, recombination, and allopatry shape intraspecific diversity of widespread and dominant cyanobacteria.</title>
        <authorList>
            <person name="Wei J."/>
            <person name="Shu W."/>
            <person name="Hu C."/>
        </authorList>
    </citation>
    <scope>NUCLEOTIDE SEQUENCE [LARGE SCALE GENOMIC DNA]</scope>
    <source>
        <strain evidence="1 2">GB2-A4</strain>
    </source>
</reference>
<gene>
    <name evidence="1" type="ORF">NC998_00115</name>
</gene>
<sequence length="195" mass="21859">MSALTEALNRILHWLQQYSPNAISGFAPGLPLVEIETKLSQLPFRVSQEVYELYQCRNGNPYDGVFVYHRLLDLDGALEYAAAINKSYWREVREQDGDPQYLFPVLDFDGEYFAVPGGDASSPHTSVFHIGCDDGSLSLAFTSLTNMMLAIAECYETGIYTHINGDLEVADVVRFGEVRRKYNPDTVAALYADGW</sequence>
<evidence type="ECO:0000313" key="1">
    <source>
        <dbReference type="EMBL" id="MEP0815494.1"/>
    </source>
</evidence>
<protein>
    <recommendedName>
        <fullName evidence="3">Knr4/Smi1-like domain-containing protein</fullName>
    </recommendedName>
</protein>
<organism evidence="1 2">
    <name type="scientific">Trichocoleus desertorum GB2-A4</name>
    <dbReference type="NCBI Taxonomy" id="2933944"/>
    <lineage>
        <taxon>Bacteria</taxon>
        <taxon>Bacillati</taxon>
        <taxon>Cyanobacteriota</taxon>
        <taxon>Cyanophyceae</taxon>
        <taxon>Leptolyngbyales</taxon>
        <taxon>Trichocoleusaceae</taxon>
        <taxon>Trichocoleus</taxon>
    </lineage>
</organism>
<name>A0ABV0J1G7_9CYAN</name>
<accession>A0ABV0J1G7</accession>
<evidence type="ECO:0008006" key="3">
    <source>
        <dbReference type="Google" id="ProtNLM"/>
    </source>
</evidence>
<dbReference type="Proteomes" id="UP001464891">
    <property type="component" value="Unassembled WGS sequence"/>
</dbReference>
<proteinExistence type="predicted"/>